<evidence type="ECO:0000313" key="2">
    <source>
        <dbReference type="Proteomes" id="UP001064048"/>
    </source>
</evidence>
<comment type="caution">
    <text evidence="1">The sequence shown here is derived from an EMBL/GenBank/DDBJ whole genome shotgun (WGS) entry which is preliminary data.</text>
</comment>
<dbReference type="EMBL" id="CM046119">
    <property type="protein sequence ID" value="KAI8425567.1"/>
    <property type="molecule type" value="Genomic_DNA"/>
</dbReference>
<evidence type="ECO:0000313" key="1">
    <source>
        <dbReference type="EMBL" id="KAI8425567.1"/>
    </source>
</evidence>
<proteinExistence type="predicted"/>
<name>A0ACC0JNA2_CHOFU</name>
<reference evidence="1 2" key="1">
    <citation type="journal article" date="2022" name="Genome Biol. Evol.">
        <title>The Spruce Budworm Genome: Reconstructing the Evolutionary History of Antifreeze Proteins.</title>
        <authorList>
            <person name="Beliveau C."/>
            <person name="Gagne P."/>
            <person name="Picq S."/>
            <person name="Vernygora O."/>
            <person name="Keeling C.I."/>
            <person name="Pinkney K."/>
            <person name="Doucet D."/>
            <person name="Wen F."/>
            <person name="Johnston J.S."/>
            <person name="Maaroufi H."/>
            <person name="Boyle B."/>
            <person name="Laroche J."/>
            <person name="Dewar K."/>
            <person name="Juretic N."/>
            <person name="Blackburn G."/>
            <person name="Nisole A."/>
            <person name="Brunet B."/>
            <person name="Brandao M."/>
            <person name="Lumley L."/>
            <person name="Duan J."/>
            <person name="Quan G."/>
            <person name="Lucarotti C.J."/>
            <person name="Roe A.D."/>
            <person name="Sperling F.A.H."/>
            <person name="Levesque R.C."/>
            <person name="Cusson M."/>
        </authorList>
    </citation>
    <scope>NUCLEOTIDE SEQUENCE [LARGE SCALE GENOMIC DNA]</scope>
    <source>
        <strain evidence="1">Glfc:IPQL:Cfum</strain>
    </source>
</reference>
<accession>A0ACC0JNA2</accession>
<sequence length="378" mass="43197">MRKPAQSAKQLNGVCEGPNPHWPAWELRPNPSHPERRPVPSSGTYIGLDKWMNLPPPLFQELENVELMLMTKRDRVGRNFSYTLGDPDQTIVYTIVEEELSPLHCVAKGTGSAYAALAQKLPALVCSPVENVIGHLRRLSGYLILDENKEKIFNITKNEDSLFGPVPMSVQRVSNKELVAQIGRRWMMEPLGEIRPTPLQRWGTRFLVPMPLKEKVLILTMTLIVDYIELSIDPSGHNSMLPPTLFQELENVELMLMTKEDRVGRNFSYTLGTLTRPSCIPSLRRSSGVSRVDPRFPMKFKMMYEGDEVMKLDRIPTQGTWYTRCICLCPYTDNFRVCSPAENVIGYVERLPYWFEWIRGLPCLVPLDEYPLSVITVS</sequence>
<gene>
    <name evidence="1" type="ORF">MSG28_011392</name>
</gene>
<keyword evidence="2" id="KW-1185">Reference proteome</keyword>
<dbReference type="Proteomes" id="UP001064048">
    <property type="component" value="Chromosome 19"/>
</dbReference>
<organism evidence="1 2">
    <name type="scientific">Choristoneura fumiferana</name>
    <name type="common">Spruce budworm moth</name>
    <name type="synonym">Archips fumiferana</name>
    <dbReference type="NCBI Taxonomy" id="7141"/>
    <lineage>
        <taxon>Eukaryota</taxon>
        <taxon>Metazoa</taxon>
        <taxon>Ecdysozoa</taxon>
        <taxon>Arthropoda</taxon>
        <taxon>Hexapoda</taxon>
        <taxon>Insecta</taxon>
        <taxon>Pterygota</taxon>
        <taxon>Neoptera</taxon>
        <taxon>Endopterygota</taxon>
        <taxon>Lepidoptera</taxon>
        <taxon>Glossata</taxon>
        <taxon>Ditrysia</taxon>
        <taxon>Tortricoidea</taxon>
        <taxon>Tortricidae</taxon>
        <taxon>Tortricinae</taxon>
        <taxon>Choristoneura</taxon>
    </lineage>
</organism>
<protein>
    <submittedName>
        <fullName evidence="1">Uncharacterized protein</fullName>
    </submittedName>
</protein>